<comment type="caution">
    <text evidence="1">The sequence shown here is derived from an EMBL/GenBank/DDBJ whole genome shotgun (WGS) entry which is preliminary data.</text>
</comment>
<evidence type="ECO:0000313" key="2">
    <source>
        <dbReference type="Proteomes" id="UP000673394"/>
    </source>
</evidence>
<sequence>MTTMNRPDFAIAGVGTTGGGDFHRVELEGVSKVDGSLDCYSFKMNGLAKVKGSICAVERFEASGKLTVDGPVKAAMAKIEGQATVRGNLDCEVLQANGFIKIVGDCRTRGCDVRGAMTVDGVLDADRLTIYMDGPVRAEVIRAKQISVSITKSGTIKRLMQSILPAPWQTQLRADRIEGDDVHLVETTAALVRGRQVKIGAGCVIDRVEFGSELIVHPDAVVRSRERIFG</sequence>
<gene>
    <name evidence="1" type="ORF">I8J30_22580</name>
</gene>
<protein>
    <recommendedName>
        <fullName evidence="3">Polymer-forming cytoskeletal protein</fullName>
    </recommendedName>
</protein>
<dbReference type="Proteomes" id="UP000673394">
    <property type="component" value="Unassembled WGS sequence"/>
</dbReference>
<organism evidence="1 2">
    <name type="scientific">Paenibacillus lignilyticus</name>
    <dbReference type="NCBI Taxonomy" id="1172615"/>
    <lineage>
        <taxon>Bacteria</taxon>
        <taxon>Bacillati</taxon>
        <taxon>Bacillota</taxon>
        <taxon>Bacilli</taxon>
        <taxon>Bacillales</taxon>
        <taxon>Paenibacillaceae</taxon>
        <taxon>Paenibacillus</taxon>
    </lineage>
</organism>
<dbReference type="EMBL" id="JAGKSP010000011">
    <property type="protein sequence ID" value="MBP3965503.1"/>
    <property type="molecule type" value="Genomic_DNA"/>
</dbReference>
<reference evidence="1 2" key="1">
    <citation type="submission" date="2021-04" db="EMBL/GenBank/DDBJ databases">
        <title>Paenibacillus sp. DLE-14 whole genome sequence.</title>
        <authorList>
            <person name="Ham Y.J."/>
        </authorList>
    </citation>
    <scope>NUCLEOTIDE SEQUENCE [LARGE SCALE GENOMIC DNA]</scope>
    <source>
        <strain evidence="1 2">DLE-14</strain>
    </source>
</reference>
<evidence type="ECO:0008006" key="3">
    <source>
        <dbReference type="Google" id="ProtNLM"/>
    </source>
</evidence>
<accession>A0ABS5CI01</accession>
<proteinExistence type="predicted"/>
<keyword evidence="2" id="KW-1185">Reference proteome</keyword>
<evidence type="ECO:0000313" key="1">
    <source>
        <dbReference type="EMBL" id="MBP3965503.1"/>
    </source>
</evidence>
<name>A0ABS5CI01_9BACL</name>